<sequence length="179" mass="20310">MYEPRLIRNDVTGRWVRMSRHAEDRWVERAREATDLAKELASAVPFGGQINEVNQLLLASCGLVFVLVVEAESTAACRTVLTLEHAIANMQTFVGLRSYSAPYAVASMRIEKRKDDIPYAERCAMREFEEGLRLSSPQLREVKRAELKKSGYSRLMRSAYINMHYKLVGDEKRRAAAGA</sequence>
<dbReference type="HOGENOM" id="CLU_1502139_0_0_0"/>
<dbReference type="EMBL" id="CP001848">
    <property type="protein sequence ID" value="ADB15099.1"/>
    <property type="molecule type" value="Genomic_DNA"/>
</dbReference>
<evidence type="ECO:0000313" key="2">
    <source>
        <dbReference type="Proteomes" id="UP000001887"/>
    </source>
</evidence>
<dbReference type="AlphaFoldDB" id="D2R368"/>
<dbReference type="KEGG" id="psl:Psta_0409"/>
<protein>
    <submittedName>
        <fullName evidence="1">Uncharacterized protein</fullName>
    </submittedName>
</protein>
<accession>D2R368</accession>
<reference evidence="1 2" key="1">
    <citation type="journal article" date="2009" name="Stand. Genomic Sci.">
        <title>Complete genome sequence of Pirellula staleyi type strain (ATCC 27377).</title>
        <authorList>
            <person name="Clum A."/>
            <person name="Tindall B.J."/>
            <person name="Sikorski J."/>
            <person name="Ivanova N."/>
            <person name="Mavrommatis K."/>
            <person name="Lucas S."/>
            <person name="Glavina del Rio T."/>
            <person name="Nolan M."/>
            <person name="Chen F."/>
            <person name="Tice H."/>
            <person name="Pitluck S."/>
            <person name="Cheng J.F."/>
            <person name="Chertkov O."/>
            <person name="Brettin T."/>
            <person name="Han C."/>
            <person name="Detter J.C."/>
            <person name="Kuske C."/>
            <person name="Bruce D."/>
            <person name="Goodwin L."/>
            <person name="Ovchinikova G."/>
            <person name="Pati A."/>
            <person name="Mikhailova N."/>
            <person name="Chen A."/>
            <person name="Palaniappan K."/>
            <person name="Land M."/>
            <person name="Hauser L."/>
            <person name="Chang Y.J."/>
            <person name="Jeffries C.D."/>
            <person name="Chain P."/>
            <person name="Rohde M."/>
            <person name="Goker M."/>
            <person name="Bristow J."/>
            <person name="Eisen J.A."/>
            <person name="Markowitz V."/>
            <person name="Hugenholtz P."/>
            <person name="Kyrpides N.C."/>
            <person name="Klenk H.P."/>
            <person name="Lapidus A."/>
        </authorList>
    </citation>
    <scope>NUCLEOTIDE SEQUENCE [LARGE SCALE GENOMIC DNA]</scope>
    <source>
        <strain evidence="2">ATCC 27377 / DSM 6068 / ICPB 4128</strain>
    </source>
</reference>
<gene>
    <name evidence="1" type="ordered locus">Psta_0409</name>
</gene>
<keyword evidence="2" id="KW-1185">Reference proteome</keyword>
<name>D2R368_PIRSD</name>
<proteinExistence type="predicted"/>
<organism evidence="1 2">
    <name type="scientific">Pirellula staleyi (strain ATCC 27377 / DSM 6068 / ICPB 4128)</name>
    <name type="common">Pirella staleyi</name>
    <dbReference type="NCBI Taxonomy" id="530564"/>
    <lineage>
        <taxon>Bacteria</taxon>
        <taxon>Pseudomonadati</taxon>
        <taxon>Planctomycetota</taxon>
        <taxon>Planctomycetia</taxon>
        <taxon>Pirellulales</taxon>
        <taxon>Pirellulaceae</taxon>
        <taxon>Pirellula</taxon>
    </lineage>
</organism>
<evidence type="ECO:0000313" key="1">
    <source>
        <dbReference type="EMBL" id="ADB15099.1"/>
    </source>
</evidence>
<dbReference type="Proteomes" id="UP000001887">
    <property type="component" value="Chromosome"/>
</dbReference>